<evidence type="ECO:0000313" key="1">
    <source>
        <dbReference type="EMBL" id="VDN82924.1"/>
    </source>
</evidence>
<reference evidence="3" key="1">
    <citation type="submission" date="2017-02" db="UniProtKB">
        <authorList>
            <consortium name="WormBaseParasite"/>
        </authorList>
    </citation>
    <scope>IDENTIFICATION</scope>
</reference>
<dbReference type="Proteomes" id="UP000278627">
    <property type="component" value="Unassembled WGS sequence"/>
</dbReference>
<accession>A0A0N4T0U3</accession>
<dbReference type="EMBL" id="UZAD01000162">
    <property type="protein sequence ID" value="VDN82924.1"/>
    <property type="molecule type" value="Genomic_DNA"/>
</dbReference>
<reference evidence="1 2" key="2">
    <citation type="submission" date="2018-11" db="EMBL/GenBank/DDBJ databases">
        <authorList>
            <consortium name="Pathogen Informatics"/>
        </authorList>
    </citation>
    <scope>NUCLEOTIDE SEQUENCE [LARGE SCALE GENOMIC DNA]</scope>
</reference>
<evidence type="ECO:0000313" key="2">
    <source>
        <dbReference type="Proteomes" id="UP000278627"/>
    </source>
</evidence>
<sequence>MAGPLRTWKEVQMWLRMGIVVGNFFNKGYKGAGLQKREIVREWYCEGRVLYNSMYKQRSPTSTDSIAVISPPLAPLIPVTVPRIHRIADVYTLLTILLCSWCYCEYSSSVDLTIGNKNDVGVVSCVIISAVMQCTKAAEYSAQAISAKDKVPENIIIRSILYTLHSQRLELCSGDCKDAGGEERVGKSGHWFGKFPLFVPDRLAELVAVGNAGAVRCGALRMVRSSKKVNDGRRHGMWGKHQ</sequence>
<organism evidence="3">
    <name type="scientific">Brugia pahangi</name>
    <name type="common">Filarial nematode worm</name>
    <dbReference type="NCBI Taxonomy" id="6280"/>
    <lineage>
        <taxon>Eukaryota</taxon>
        <taxon>Metazoa</taxon>
        <taxon>Ecdysozoa</taxon>
        <taxon>Nematoda</taxon>
        <taxon>Chromadorea</taxon>
        <taxon>Rhabditida</taxon>
        <taxon>Spirurina</taxon>
        <taxon>Spiruromorpha</taxon>
        <taxon>Filarioidea</taxon>
        <taxon>Onchocercidae</taxon>
        <taxon>Brugia</taxon>
    </lineage>
</organism>
<protein>
    <submittedName>
        <fullName evidence="3">Transmembrane protein</fullName>
    </submittedName>
</protein>
<dbReference type="WBParaSite" id="BPAG_0000175701-mRNA-1">
    <property type="protein sequence ID" value="BPAG_0000175701-mRNA-1"/>
    <property type="gene ID" value="BPAG_0000175701"/>
</dbReference>
<proteinExistence type="predicted"/>
<keyword evidence="2" id="KW-1185">Reference proteome</keyword>
<evidence type="ECO:0000313" key="3">
    <source>
        <dbReference type="WBParaSite" id="BPAG_0000175701-mRNA-1"/>
    </source>
</evidence>
<name>A0A0N4T0U3_BRUPA</name>
<dbReference type="AlphaFoldDB" id="A0A0N4T0U3"/>
<gene>
    <name evidence="1" type="ORF">BPAG_LOCUS1738</name>
</gene>